<dbReference type="GeneID" id="140009955"/>
<organism evidence="2 3">
    <name type="scientific">Coffea arabica</name>
    <name type="common">Arabian coffee</name>
    <dbReference type="NCBI Taxonomy" id="13443"/>
    <lineage>
        <taxon>Eukaryota</taxon>
        <taxon>Viridiplantae</taxon>
        <taxon>Streptophyta</taxon>
        <taxon>Embryophyta</taxon>
        <taxon>Tracheophyta</taxon>
        <taxon>Spermatophyta</taxon>
        <taxon>Magnoliopsida</taxon>
        <taxon>eudicotyledons</taxon>
        <taxon>Gunneridae</taxon>
        <taxon>Pentapetalae</taxon>
        <taxon>asterids</taxon>
        <taxon>lamiids</taxon>
        <taxon>Gentianales</taxon>
        <taxon>Rubiaceae</taxon>
        <taxon>Ixoroideae</taxon>
        <taxon>Gardenieae complex</taxon>
        <taxon>Bertiereae - Coffeeae clade</taxon>
        <taxon>Coffeeae</taxon>
        <taxon>Coffea</taxon>
    </lineage>
</organism>
<accession>A0ABM4UYN9</accession>
<dbReference type="SUPFAM" id="SSF54160">
    <property type="entry name" value="Chromo domain-like"/>
    <property type="match status" value="1"/>
</dbReference>
<dbReference type="RefSeq" id="XP_071912406.1">
    <property type="nucleotide sequence ID" value="XM_072056305.1"/>
</dbReference>
<feature type="domain" description="Tf2-1-like SH3-like" evidence="1">
    <location>
        <begin position="106"/>
        <end position="169"/>
    </location>
</feature>
<dbReference type="PANTHER" id="PTHR46148:SF52">
    <property type="entry name" value="OS04G0603800 PROTEIN"/>
    <property type="match status" value="1"/>
</dbReference>
<keyword evidence="2" id="KW-1185">Reference proteome</keyword>
<evidence type="ECO:0000259" key="1">
    <source>
        <dbReference type="Pfam" id="PF24626"/>
    </source>
</evidence>
<dbReference type="InterPro" id="IPR016197">
    <property type="entry name" value="Chromo-like_dom_sf"/>
</dbReference>
<gene>
    <name evidence="3" type="primary">LOC140009955</name>
</gene>
<proteinExistence type="predicted"/>
<sequence length="244" mass="28003">MTSGELQIPCLHDVPTSHSRERIRQPVRYNTNHHNSLQMSPFQALYGYKPIQMNLRPDSTLVAAVEDWAQERVGWNSLLKENLLKAQNRMKQMADKGRSDREFEVGEWAYLKLQPYKQTSVAVRRNIKLAAKYYGPYQVEHKMGTVAYRLKLPAGSNIHPVFHVSLLKKSPKGAQINTTLPTLNDDGEFGVVPSAVLDQGTIFRKGQEVEQVLVQWNNIEPEEATWEDWSFIHAQFPTFQINQS</sequence>
<dbReference type="Proteomes" id="UP001652660">
    <property type="component" value="Chromosome 6e"/>
</dbReference>
<evidence type="ECO:0000313" key="2">
    <source>
        <dbReference type="Proteomes" id="UP001652660"/>
    </source>
</evidence>
<evidence type="ECO:0000313" key="3">
    <source>
        <dbReference type="RefSeq" id="XP_071912406.1"/>
    </source>
</evidence>
<reference evidence="3" key="1">
    <citation type="submission" date="2025-08" db="UniProtKB">
        <authorList>
            <consortium name="RefSeq"/>
        </authorList>
    </citation>
    <scope>IDENTIFICATION</scope>
    <source>
        <tissue evidence="3">Leaves</tissue>
    </source>
</reference>
<dbReference type="Pfam" id="PF24626">
    <property type="entry name" value="SH3_Tf2-1"/>
    <property type="match status" value="1"/>
</dbReference>
<protein>
    <recommendedName>
        <fullName evidence="1">Tf2-1-like SH3-like domain-containing protein</fullName>
    </recommendedName>
</protein>
<dbReference type="InterPro" id="IPR056924">
    <property type="entry name" value="SH3_Tf2-1"/>
</dbReference>
<dbReference type="PANTHER" id="PTHR46148">
    <property type="entry name" value="CHROMO DOMAIN-CONTAINING PROTEIN"/>
    <property type="match status" value="1"/>
</dbReference>
<name>A0ABM4UYN9_COFAR</name>